<comment type="caution">
    <text evidence="2">The sequence shown here is derived from an EMBL/GenBank/DDBJ whole genome shotgun (WGS) entry which is preliminary data.</text>
</comment>
<reference evidence="2 3" key="2">
    <citation type="journal article" date="2009" name="PLoS ONE">
        <title>The photosynthetic apparatus and its regulation in the aerobic gammaproteobacterium Congregibacter litoralis gen. nov., sp. nov.</title>
        <authorList>
            <person name="Spring S."/>
            <person name="Lunsdorf H."/>
            <person name="Fuchs B.M."/>
            <person name="Tindall B.J."/>
        </authorList>
    </citation>
    <scope>NUCLEOTIDE SEQUENCE [LARGE SCALE GENOMIC DNA]</scope>
    <source>
        <strain evidence="2">KT71</strain>
    </source>
</reference>
<dbReference type="EMBL" id="AAOA02000001">
    <property type="protein sequence ID" value="EAQ96391.1"/>
    <property type="molecule type" value="Genomic_DNA"/>
</dbReference>
<proteinExistence type="predicted"/>
<evidence type="ECO:0000256" key="1">
    <source>
        <dbReference type="SAM" id="Phobius"/>
    </source>
</evidence>
<keyword evidence="1" id="KW-1133">Transmembrane helix</keyword>
<sequence length="149" mass="16191">MLTTELSYFEATTLAASTLALLISFLAFRRSGPAAALARQQLLDLAEEKLARSRPVLSCALLGDGSGAFVVTNDGEVVADKVVFEVLEDGPVAQTWLDSLSPMTLRPGQVVRFPVSKALGNPNRVFRARVSFVNADGIEFNELVTEYWQ</sequence>
<dbReference type="HOGENOM" id="CLU_1746505_0_0_6"/>
<keyword evidence="1" id="KW-0812">Transmembrane</keyword>
<keyword evidence="3" id="KW-1185">Reference proteome</keyword>
<evidence type="ECO:0000313" key="3">
    <source>
        <dbReference type="Proteomes" id="UP000019205"/>
    </source>
</evidence>
<name>A4ACG3_9GAMM</name>
<accession>A4ACG3</accession>
<reference evidence="2 3" key="1">
    <citation type="journal article" date="2007" name="Proc. Natl. Acad. Sci. U.S.A.">
        <title>Characterization of a marine gammaproteobacterium capable of aerobic anoxygenic photosynthesis.</title>
        <authorList>
            <person name="Fuchs B.M."/>
            <person name="Spring S."/>
            <person name="Teeling H."/>
            <person name="Quast C."/>
            <person name="Wulf J."/>
            <person name="Schattenhofer M."/>
            <person name="Yan S."/>
            <person name="Ferriera S."/>
            <person name="Johnson J."/>
            <person name="Glockner F.O."/>
            <person name="Amann R."/>
        </authorList>
    </citation>
    <scope>NUCLEOTIDE SEQUENCE [LARGE SCALE GENOMIC DNA]</scope>
    <source>
        <strain evidence="2">KT71</strain>
    </source>
</reference>
<keyword evidence="1" id="KW-0472">Membrane</keyword>
<protein>
    <submittedName>
        <fullName evidence="2">Uncharacterized protein</fullName>
    </submittedName>
</protein>
<gene>
    <name evidence="2" type="ORF">KT71_13430</name>
</gene>
<feature type="transmembrane region" description="Helical" evidence="1">
    <location>
        <begin position="6"/>
        <end position="28"/>
    </location>
</feature>
<dbReference type="AlphaFoldDB" id="A4ACG3"/>
<evidence type="ECO:0000313" key="2">
    <source>
        <dbReference type="EMBL" id="EAQ96391.1"/>
    </source>
</evidence>
<dbReference type="Proteomes" id="UP000019205">
    <property type="component" value="Chromosome"/>
</dbReference>
<dbReference type="RefSeq" id="WP_008295122.1">
    <property type="nucleotide sequence ID" value="NZ_CM002299.1"/>
</dbReference>
<organism evidence="2 3">
    <name type="scientific">Congregibacter litoralis KT71</name>
    <dbReference type="NCBI Taxonomy" id="314285"/>
    <lineage>
        <taxon>Bacteria</taxon>
        <taxon>Pseudomonadati</taxon>
        <taxon>Pseudomonadota</taxon>
        <taxon>Gammaproteobacteria</taxon>
        <taxon>Cellvibrionales</taxon>
        <taxon>Halieaceae</taxon>
        <taxon>Congregibacter</taxon>
    </lineage>
</organism>